<feature type="domain" description="Gfo/Idh/MocA-like oxidoreductase N-terminal" evidence="4">
    <location>
        <begin position="5"/>
        <end position="137"/>
    </location>
</feature>
<feature type="region of interest" description="Disordered" evidence="3">
    <location>
        <begin position="458"/>
        <end position="490"/>
    </location>
</feature>
<evidence type="ECO:0000259" key="4">
    <source>
        <dbReference type="Pfam" id="PF01408"/>
    </source>
</evidence>
<dbReference type="Gene3D" id="3.40.50.720">
    <property type="entry name" value="NAD(P)-binding Rossmann-like Domain"/>
    <property type="match status" value="1"/>
</dbReference>
<dbReference type="Proteomes" id="UP000006753">
    <property type="component" value="Unassembled WGS sequence"/>
</dbReference>
<dbReference type="EMBL" id="JH921445">
    <property type="protein sequence ID" value="EKD14453.1"/>
    <property type="molecule type" value="Genomic_DNA"/>
</dbReference>
<dbReference type="Pfam" id="PF22725">
    <property type="entry name" value="GFO_IDH_MocA_C3"/>
    <property type="match status" value="1"/>
</dbReference>
<dbReference type="eggNOG" id="KOG2742">
    <property type="taxonomic scope" value="Eukaryota"/>
</dbReference>
<evidence type="ECO:0000259" key="5">
    <source>
        <dbReference type="Pfam" id="PF22725"/>
    </source>
</evidence>
<dbReference type="HOGENOM" id="CLU_023194_19_0_1"/>
<dbReference type="OrthoDB" id="6417021at2759"/>
<keyword evidence="2" id="KW-0560">Oxidoreductase</keyword>
<dbReference type="GO" id="GO:0000166">
    <property type="term" value="F:nucleotide binding"/>
    <property type="evidence" value="ECO:0007669"/>
    <property type="project" value="InterPro"/>
</dbReference>
<name>K1X0R4_MARBU</name>
<dbReference type="InterPro" id="IPR000683">
    <property type="entry name" value="Gfo/Idh/MocA-like_OxRdtase_N"/>
</dbReference>
<dbReference type="InterPro" id="IPR036291">
    <property type="entry name" value="NAD(P)-bd_dom_sf"/>
</dbReference>
<dbReference type="GO" id="GO:0016491">
    <property type="term" value="F:oxidoreductase activity"/>
    <property type="evidence" value="ECO:0007669"/>
    <property type="project" value="UniProtKB-KW"/>
</dbReference>
<dbReference type="Gene3D" id="3.30.360.10">
    <property type="entry name" value="Dihydrodipicolinate Reductase, domain 2"/>
    <property type="match status" value="1"/>
</dbReference>
<reference evidence="6 7" key="1">
    <citation type="journal article" date="2012" name="BMC Genomics">
        <title>Sequencing the genome of Marssonina brunnea reveals fungus-poplar co-evolution.</title>
        <authorList>
            <person name="Zhu S."/>
            <person name="Cao Y.-Z."/>
            <person name="Jiang C."/>
            <person name="Tan B.-Y."/>
            <person name="Wang Z."/>
            <person name="Feng S."/>
            <person name="Zhang L."/>
            <person name="Su X.-H."/>
            <person name="Brejova B."/>
            <person name="Vinar T."/>
            <person name="Xu M."/>
            <person name="Wang M.-X."/>
            <person name="Zhang S.-G."/>
            <person name="Huang M.-R."/>
            <person name="Wu R."/>
            <person name="Zhou Y."/>
        </authorList>
    </citation>
    <scope>NUCLEOTIDE SEQUENCE [LARGE SCALE GENOMIC DNA]</scope>
    <source>
        <strain evidence="6 7">MB_m1</strain>
    </source>
</reference>
<dbReference type="SUPFAM" id="SSF55347">
    <property type="entry name" value="Glyceraldehyde-3-phosphate dehydrogenase-like, C-terminal domain"/>
    <property type="match status" value="1"/>
</dbReference>
<dbReference type="InParanoid" id="K1X0R4"/>
<feature type="domain" description="GFO/IDH/MocA-like oxidoreductase" evidence="5">
    <location>
        <begin position="146"/>
        <end position="267"/>
    </location>
</feature>
<protein>
    <submittedName>
        <fullName evidence="6">Oxidoreductase family protein</fullName>
    </submittedName>
</protein>
<accession>K1X0R4</accession>
<proteinExistence type="inferred from homology"/>
<dbReference type="AlphaFoldDB" id="K1X0R4"/>
<feature type="compositionally biased region" description="Polar residues" evidence="3">
    <location>
        <begin position="462"/>
        <end position="478"/>
    </location>
</feature>
<organism evidence="6 7">
    <name type="scientific">Marssonina brunnea f. sp. multigermtubi (strain MB_m1)</name>
    <name type="common">Marssonina leaf spot fungus</name>
    <dbReference type="NCBI Taxonomy" id="1072389"/>
    <lineage>
        <taxon>Eukaryota</taxon>
        <taxon>Fungi</taxon>
        <taxon>Dikarya</taxon>
        <taxon>Ascomycota</taxon>
        <taxon>Pezizomycotina</taxon>
        <taxon>Leotiomycetes</taxon>
        <taxon>Helotiales</taxon>
        <taxon>Drepanopezizaceae</taxon>
        <taxon>Drepanopeziza</taxon>
    </lineage>
</organism>
<dbReference type="InterPro" id="IPR055170">
    <property type="entry name" value="GFO_IDH_MocA-like_dom"/>
</dbReference>
<dbReference type="SUPFAM" id="SSF51735">
    <property type="entry name" value="NAD(P)-binding Rossmann-fold domains"/>
    <property type="match status" value="1"/>
</dbReference>
<dbReference type="KEGG" id="mbe:MBM_07174"/>
<dbReference type="PANTHER" id="PTHR43708">
    <property type="entry name" value="CONSERVED EXPRESSED OXIDOREDUCTASE (EUROFUNG)"/>
    <property type="match status" value="1"/>
</dbReference>
<dbReference type="Pfam" id="PF01408">
    <property type="entry name" value="GFO_IDH_MocA"/>
    <property type="match status" value="1"/>
</dbReference>
<dbReference type="STRING" id="1072389.K1X0R4"/>
<gene>
    <name evidence="6" type="ORF">MBM_07174</name>
</gene>
<evidence type="ECO:0000313" key="6">
    <source>
        <dbReference type="EMBL" id="EKD14453.1"/>
    </source>
</evidence>
<dbReference type="InterPro" id="IPR051317">
    <property type="entry name" value="Gfo/Idh/MocA_oxidoreduct"/>
</dbReference>
<sequence length="490" mass="54336">MSQTKVGFVGYGGSAKTYHLPYLLPVKELKVYAFLQRAAAPTGNATPGSHCTIDFPDAKHYRTAAQLEDFFADSAIELVIVATGPDTHASFAQKAIEAGKHGNLFAVVVEKPFTRTSEEADALLALAKEKGVILTVYQNRRWDGDFRTLKYLVDKNALGTITEAQIYYDFENPPWIKYLSAKEYTPGDGLLFGLGSHTLDQALVLFGRPKSVTAFLKVLRGIESEVDDTFTVILQYDSPLLVTVKTTIIACMPQPLKYFVRGTEGSYYGDDIQERQTLSGMKSTDAAFGVNPEDEYGTLTTYKEFDSENQKLDPAAKKYSGKFPTLNGFNQGYYEALADTIRRKAPLQVDPQTSRDGIRLMELARLIDSGCSKLGRGGIEERVTGEAVYRYSFTVIVLLGIEELVAESLPSEPAHLHAINNASSGKPIYWLWVANLFIRKRFRVYVVGKVEKPHVLLPRSPPTFSDTGPPTQTQISSTRLHESQRSSLIL</sequence>
<evidence type="ECO:0000256" key="2">
    <source>
        <dbReference type="ARBA" id="ARBA00023002"/>
    </source>
</evidence>
<dbReference type="OMA" id="HADSHFD"/>
<keyword evidence="7" id="KW-1185">Reference proteome</keyword>
<evidence type="ECO:0000256" key="1">
    <source>
        <dbReference type="ARBA" id="ARBA00010928"/>
    </source>
</evidence>
<comment type="similarity">
    <text evidence="1">Belongs to the Gfo/Idh/MocA family.</text>
</comment>
<evidence type="ECO:0000256" key="3">
    <source>
        <dbReference type="SAM" id="MobiDB-lite"/>
    </source>
</evidence>
<evidence type="ECO:0000313" key="7">
    <source>
        <dbReference type="Proteomes" id="UP000006753"/>
    </source>
</evidence>
<dbReference type="PANTHER" id="PTHR43708:SF5">
    <property type="entry name" value="CONSERVED EXPRESSED OXIDOREDUCTASE (EUROFUNG)-RELATED"/>
    <property type="match status" value="1"/>
</dbReference>